<accession>A0ABR7X1Z3</accession>
<gene>
    <name evidence="1" type="ORF">IDJ75_04910</name>
</gene>
<dbReference type="Proteomes" id="UP000618754">
    <property type="component" value="Unassembled WGS sequence"/>
</dbReference>
<evidence type="ECO:0000313" key="1">
    <source>
        <dbReference type="EMBL" id="MBD1384610.1"/>
    </source>
</evidence>
<dbReference type="EMBL" id="JACWMW010000001">
    <property type="protein sequence ID" value="MBD1384610.1"/>
    <property type="molecule type" value="Genomic_DNA"/>
</dbReference>
<proteinExistence type="predicted"/>
<keyword evidence="2" id="KW-1185">Reference proteome</keyword>
<evidence type="ECO:0000313" key="2">
    <source>
        <dbReference type="Proteomes" id="UP000618754"/>
    </source>
</evidence>
<organism evidence="1 2">
    <name type="scientific">Mucilaginibacter rigui</name>
    <dbReference type="NCBI Taxonomy" id="534635"/>
    <lineage>
        <taxon>Bacteria</taxon>
        <taxon>Pseudomonadati</taxon>
        <taxon>Bacteroidota</taxon>
        <taxon>Sphingobacteriia</taxon>
        <taxon>Sphingobacteriales</taxon>
        <taxon>Sphingobacteriaceae</taxon>
        <taxon>Mucilaginibacter</taxon>
    </lineage>
</organism>
<protein>
    <submittedName>
        <fullName evidence="1">SIR2 family protein</fullName>
    </submittedName>
</protein>
<comment type="caution">
    <text evidence="1">The sequence shown here is derived from an EMBL/GenBank/DDBJ whole genome shotgun (WGS) entry which is preliminary data.</text>
</comment>
<reference evidence="1 2" key="1">
    <citation type="submission" date="2020-09" db="EMBL/GenBank/DDBJ databases">
        <title>Novel species of Mucilaginibacter isolated from a glacier on the Tibetan Plateau.</title>
        <authorList>
            <person name="Liu Q."/>
            <person name="Xin Y.-H."/>
        </authorList>
    </citation>
    <scope>NUCLEOTIDE SEQUENCE [LARGE SCALE GENOMIC DNA]</scope>
    <source>
        <strain evidence="1 2">CGMCC 1.13878</strain>
    </source>
</reference>
<sequence length="310" mass="35929">MANNAYQDEPPVQFFFQHLLNVLLTTISQRITQYAYHAEGHSDIDENSEMGMLFVKWMKQKKERGNLRLYTLNYERIFKVLLERTGTPVFEGFDCGEYIAYTDRLRANVPKILADDISDVHYNLHGSAFWEVLDLDHAQLPNPEIVLTAFPHLPINNSPASFQVEKGKTIMVTNLITGYQKAQKAMITPFKQMQAAFDKDCCFADNIYIIGYSLGDEHINESIKTALRHNSAIKITIVDPFFIKNKKDFDIAIKYYPFKQTTNFSPTNIDGNRIYSYLEGALMVYNVTFQDFLKMQTDISFRFRFNLLND</sequence>
<dbReference type="RefSeq" id="WP_191174472.1">
    <property type="nucleotide sequence ID" value="NZ_JACWMW010000001.1"/>
</dbReference>
<name>A0ABR7X1Z3_9SPHI</name>